<organism evidence="1 2">
    <name type="scientific">Microbulbifer epialgicus</name>
    <dbReference type="NCBI Taxonomy" id="393907"/>
    <lineage>
        <taxon>Bacteria</taxon>
        <taxon>Pseudomonadati</taxon>
        <taxon>Pseudomonadota</taxon>
        <taxon>Gammaproteobacteria</taxon>
        <taxon>Cellvibrionales</taxon>
        <taxon>Microbulbiferaceae</taxon>
        <taxon>Microbulbifer</taxon>
    </lineage>
</organism>
<dbReference type="Proteomes" id="UP001569428">
    <property type="component" value="Unassembled WGS sequence"/>
</dbReference>
<keyword evidence="2" id="KW-1185">Reference proteome</keyword>
<name>A0ABV4NZR0_9GAMM</name>
<dbReference type="RefSeq" id="WP_371839073.1">
    <property type="nucleotide sequence ID" value="NZ_JBGMEK010000021.1"/>
</dbReference>
<accession>A0ABV4NZR0</accession>
<gene>
    <name evidence="1" type="ORF">ACCI49_11350</name>
</gene>
<evidence type="ECO:0000313" key="2">
    <source>
        <dbReference type="Proteomes" id="UP001569428"/>
    </source>
</evidence>
<comment type="caution">
    <text evidence="1">The sequence shown here is derived from an EMBL/GenBank/DDBJ whole genome shotgun (WGS) entry which is preliminary data.</text>
</comment>
<reference evidence="1 2" key="1">
    <citation type="submission" date="2024-08" db="EMBL/GenBank/DDBJ databases">
        <authorList>
            <person name="Ishaq N."/>
        </authorList>
    </citation>
    <scope>NUCLEOTIDE SEQUENCE [LARGE SCALE GENOMIC DNA]</scope>
    <source>
        <strain evidence="1 2">DSM 18651</strain>
    </source>
</reference>
<dbReference type="EMBL" id="JBGMEK010000021">
    <property type="protein sequence ID" value="MFA0811514.1"/>
    <property type="molecule type" value="Genomic_DNA"/>
</dbReference>
<sequence>MVQHIEQPDYTITGLTIMDRPAQDMDFELAKEFTEAKKRDDKERIAQIAKQYVAHILFRHLVQATPGLDLFSRLRLRGEISIDRNTVTAELSEAHDRLVALQERGVVREDSPADLLDRALAFWNGYHNSTAAKADGDEITITDPSLILYYQNRLVDFAEAIADPDQMPAAREIAHLGLLA</sequence>
<protein>
    <submittedName>
        <fullName evidence="1">Uncharacterized protein</fullName>
    </submittedName>
</protein>
<evidence type="ECO:0000313" key="1">
    <source>
        <dbReference type="EMBL" id="MFA0811514.1"/>
    </source>
</evidence>
<proteinExistence type="predicted"/>